<reference evidence="2" key="1">
    <citation type="journal article" date="2021" name="Sci. Rep.">
        <title>Diploid genomic architecture of Nitzschia inconspicua, an elite biomass production diatom.</title>
        <authorList>
            <person name="Oliver A."/>
            <person name="Podell S."/>
            <person name="Pinowska A."/>
            <person name="Traller J.C."/>
            <person name="Smith S.R."/>
            <person name="McClure R."/>
            <person name="Beliaev A."/>
            <person name="Bohutskyi P."/>
            <person name="Hill E.A."/>
            <person name="Rabines A."/>
            <person name="Zheng H."/>
            <person name="Allen L.Z."/>
            <person name="Kuo A."/>
            <person name="Grigoriev I.V."/>
            <person name="Allen A.E."/>
            <person name="Hazlebeck D."/>
            <person name="Allen E.E."/>
        </authorList>
    </citation>
    <scope>NUCLEOTIDE SEQUENCE</scope>
    <source>
        <strain evidence="2">Hildebrandi</strain>
    </source>
</reference>
<dbReference type="Proteomes" id="UP000693970">
    <property type="component" value="Unassembled WGS sequence"/>
</dbReference>
<feature type="compositionally biased region" description="Basic and acidic residues" evidence="1">
    <location>
        <begin position="273"/>
        <end position="294"/>
    </location>
</feature>
<reference evidence="2" key="2">
    <citation type="submission" date="2021-04" db="EMBL/GenBank/DDBJ databases">
        <authorList>
            <person name="Podell S."/>
        </authorList>
    </citation>
    <scope>NUCLEOTIDE SEQUENCE</scope>
    <source>
        <strain evidence="2">Hildebrandi</strain>
    </source>
</reference>
<evidence type="ECO:0000313" key="3">
    <source>
        <dbReference type="Proteomes" id="UP000693970"/>
    </source>
</evidence>
<protein>
    <submittedName>
        <fullName evidence="2">Uncharacterized protein</fullName>
    </submittedName>
</protein>
<feature type="region of interest" description="Disordered" evidence="1">
    <location>
        <begin position="1"/>
        <end position="43"/>
    </location>
</feature>
<feature type="compositionally biased region" description="Low complexity" evidence="1">
    <location>
        <begin position="28"/>
        <end position="43"/>
    </location>
</feature>
<sequence>MKRIQKDDGDGSREMSLDSGQQASLLDQNRVPSRQQQVQQQQNQDGVYYYAPLTAADDVVVVVKEDSHEEGTLSPTPKTADGIPSELRLRYRKQHSNNDDSNEDSNEDSNDDDEEEDEDNSGNNNNNNCDCDSTDSMPALVSYLERSFRLQPSLKGSSVGSSAGIDFADDSSSIPSINTIKTFATTESEVATVKTKNFIPGIVTPKKDKRWGECGTTAAAAASTAVASAVAAAITTGSLNNPLADADDVDVIVIPPPMRPQISDFSTVVTEQHGSKHLEDSKPSPKPQKQDCND</sequence>
<feature type="compositionally biased region" description="Polar residues" evidence="1">
    <location>
        <begin position="18"/>
        <end position="27"/>
    </location>
</feature>
<comment type="caution">
    <text evidence="2">The sequence shown here is derived from an EMBL/GenBank/DDBJ whole genome shotgun (WGS) entry which is preliminary data.</text>
</comment>
<feature type="region of interest" description="Disordered" evidence="1">
    <location>
        <begin position="65"/>
        <end position="133"/>
    </location>
</feature>
<gene>
    <name evidence="2" type="ORF">IV203_025680</name>
</gene>
<feature type="compositionally biased region" description="Basic and acidic residues" evidence="1">
    <location>
        <begin position="1"/>
        <end position="16"/>
    </location>
</feature>
<feature type="region of interest" description="Disordered" evidence="1">
    <location>
        <begin position="260"/>
        <end position="294"/>
    </location>
</feature>
<feature type="compositionally biased region" description="Low complexity" evidence="1">
    <location>
        <begin position="121"/>
        <end position="133"/>
    </location>
</feature>
<proteinExistence type="predicted"/>
<accession>A0A9K3LGJ6</accession>
<dbReference type="EMBL" id="JAGRRH010000012">
    <property type="protein sequence ID" value="KAG7362014.1"/>
    <property type="molecule type" value="Genomic_DNA"/>
</dbReference>
<feature type="compositionally biased region" description="Acidic residues" evidence="1">
    <location>
        <begin position="100"/>
        <end position="120"/>
    </location>
</feature>
<organism evidence="2 3">
    <name type="scientific">Nitzschia inconspicua</name>
    <dbReference type="NCBI Taxonomy" id="303405"/>
    <lineage>
        <taxon>Eukaryota</taxon>
        <taxon>Sar</taxon>
        <taxon>Stramenopiles</taxon>
        <taxon>Ochrophyta</taxon>
        <taxon>Bacillariophyta</taxon>
        <taxon>Bacillariophyceae</taxon>
        <taxon>Bacillariophycidae</taxon>
        <taxon>Bacillariales</taxon>
        <taxon>Bacillariaceae</taxon>
        <taxon>Nitzschia</taxon>
    </lineage>
</organism>
<feature type="compositionally biased region" description="Polar residues" evidence="1">
    <location>
        <begin position="263"/>
        <end position="272"/>
    </location>
</feature>
<dbReference type="AlphaFoldDB" id="A0A9K3LGJ6"/>
<evidence type="ECO:0000313" key="2">
    <source>
        <dbReference type="EMBL" id="KAG7362014.1"/>
    </source>
</evidence>
<name>A0A9K3LGJ6_9STRA</name>
<evidence type="ECO:0000256" key="1">
    <source>
        <dbReference type="SAM" id="MobiDB-lite"/>
    </source>
</evidence>
<keyword evidence="3" id="KW-1185">Reference proteome</keyword>